<dbReference type="PROSITE" id="PS50005">
    <property type="entry name" value="TPR"/>
    <property type="match status" value="2"/>
</dbReference>
<keyword evidence="1" id="KW-0677">Repeat</keyword>
<evidence type="ECO:0000256" key="2">
    <source>
        <dbReference type="ARBA" id="ARBA00022803"/>
    </source>
</evidence>
<dbReference type="InterPro" id="IPR011990">
    <property type="entry name" value="TPR-like_helical_dom_sf"/>
</dbReference>
<dbReference type="AlphaFoldDB" id="X0TWZ9"/>
<dbReference type="PANTHER" id="PTHR45586">
    <property type="entry name" value="TPR REPEAT-CONTAINING PROTEIN PA4667"/>
    <property type="match status" value="1"/>
</dbReference>
<dbReference type="PANTHER" id="PTHR45586:SF1">
    <property type="entry name" value="LIPOPOLYSACCHARIDE ASSEMBLY PROTEIN B"/>
    <property type="match status" value="1"/>
</dbReference>
<feature type="non-terminal residue" evidence="3">
    <location>
        <position position="1"/>
    </location>
</feature>
<keyword evidence="2" id="KW-0802">TPR repeat</keyword>
<organism evidence="3">
    <name type="scientific">marine sediment metagenome</name>
    <dbReference type="NCBI Taxonomy" id="412755"/>
    <lineage>
        <taxon>unclassified sequences</taxon>
        <taxon>metagenomes</taxon>
        <taxon>ecological metagenomes</taxon>
    </lineage>
</organism>
<protein>
    <submittedName>
        <fullName evidence="3">Uncharacterized protein</fullName>
    </submittedName>
</protein>
<reference evidence="3" key="1">
    <citation type="journal article" date="2014" name="Front. Microbiol.">
        <title>High frequency of phylogenetically diverse reductive dehalogenase-homologous genes in deep subseafloor sedimentary metagenomes.</title>
        <authorList>
            <person name="Kawai M."/>
            <person name="Futagami T."/>
            <person name="Toyoda A."/>
            <person name="Takaki Y."/>
            <person name="Nishi S."/>
            <person name="Hori S."/>
            <person name="Arai W."/>
            <person name="Tsubouchi T."/>
            <person name="Morono Y."/>
            <person name="Uchiyama I."/>
            <person name="Ito T."/>
            <person name="Fujiyama A."/>
            <person name="Inagaki F."/>
            <person name="Takami H."/>
        </authorList>
    </citation>
    <scope>NUCLEOTIDE SEQUENCE</scope>
    <source>
        <strain evidence="3">Expedition CK06-06</strain>
    </source>
</reference>
<accession>X0TWZ9</accession>
<dbReference type="SUPFAM" id="SSF48452">
    <property type="entry name" value="TPR-like"/>
    <property type="match status" value="1"/>
</dbReference>
<gene>
    <name evidence="3" type="ORF">S01H1_29632</name>
</gene>
<comment type="caution">
    <text evidence="3">The sequence shown here is derived from an EMBL/GenBank/DDBJ whole genome shotgun (WGS) entry which is preliminary data.</text>
</comment>
<evidence type="ECO:0000256" key="1">
    <source>
        <dbReference type="ARBA" id="ARBA00022737"/>
    </source>
</evidence>
<evidence type="ECO:0000313" key="3">
    <source>
        <dbReference type="EMBL" id="GAF91696.1"/>
    </source>
</evidence>
<name>X0TWZ9_9ZZZZ</name>
<dbReference type="SMART" id="SM00028">
    <property type="entry name" value="TPR"/>
    <property type="match status" value="3"/>
</dbReference>
<sequence length="260" mass="30465">GNFDEVENAYKKFTIDLKAPVGFAKLYLLQGKFEELRTMLEQVQALKKPLDHLYLKTGEFDMALRGFDKRLDDAIKNESVTGQILILYQKGLAYLGLKSVSDAQRNAEELNELIKESPFKKRIRYYQHLMGMIELERKNYPKAIDYFQKAISFLPYTRDKRREYRPLFINSLAEAYYKAGDLEKALDEYKRISSLTFSRIWDGDIYAKSFYMMGVVYERMGRKAKATENYGRFLELWKDADPGIPEVNNARKRLEALQGH</sequence>
<dbReference type="Pfam" id="PF13174">
    <property type="entry name" value="TPR_6"/>
    <property type="match status" value="1"/>
</dbReference>
<dbReference type="InterPro" id="IPR051012">
    <property type="entry name" value="CellSynth/LPSAsmb/PSIAsmb"/>
</dbReference>
<dbReference type="EMBL" id="BARS01018188">
    <property type="protein sequence ID" value="GAF91696.1"/>
    <property type="molecule type" value="Genomic_DNA"/>
</dbReference>
<proteinExistence type="predicted"/>
<dbReference type="Gene3D" id="1.25.40.10">
    <property type="entry name" value="Tetratricopeptide repeat domain"/>
    <property type="match status" value="2"/>
</dbReference>
<dbReference type="InterPro" id="IPR019734">
    <property type="entry name" value="TPR_rpt"/>
</dbReference>